<name>A0A7W4JSS5_9PROT</name>
<accession>A0A7W4JSS5</accession>
<dbReference type="SUPFAM" id="SSF46955">
    <property type="entry name" value="Putative DNA-binding domain"/>
    <property type="match status" value="1"/>
</dbReference>
<dbReference type="InterPro" id="IPR000551">
    <property type="entry name" value="MerR-type_HTH_dom"/>
</dbReference>
<evidence type="ECO:0000313" key="4">
    <source>
        <dbReference type="Proteomes" id="UP000555756"/>
    </source>
</evidence>
<dbReference type="GO" id="GO:0003700">
    <property type="term" value="F:DNA-binding transcription factor activity"/>
    <property type="evidence" value="ECO:0007669"/>
    <property type="project" value="InterPro"/>
</dbReference>
<reference evidence="3 4" key="1">
    <citation type="submission" date="2020-04" db="EMBL/GenBank/DDBJ databases">
        <title>Description of novel Gluconacetobacter.</title>
        <authorList>
            <person name="Sombolestani A."/>
        </authorList>
    </citation>
    <scope>NUCLEOTIDE SEQUENCE [LARGE SCALE GENOMIC DNA]</scope>
    <source>
        <strain evidence="3 4">LMG 21311</strain>
    </source>
</reference>
<dbReference type="Pfam" id="PF13411">
    <property type="entry name" value="MerR_1"/>
    <property type="match status" value="1"/>
</dbReference>
<sequence>MRQTFSIGELGRRAGTKVETIRYYERSGLLPPPPRSSGNYRVYDQEHLRRLSFIRRARKLGFSLEQVRALLDMARHGDRPCDRIDAVVQEHVAEIERKIRDLQCLRHELSTLLGQCGRRKVEECRIVEALGPAPSG</sequence>
<dbReference type="AlphaFoldDB" id="A0A7W4JSS5"/>
<dbReference type="PANTHER" id="PTHR30204">
    <property type="entry name" value="REDOX-CYCLING DRUG-SENSING TRANSCRIPTIONAL ACTIVATOR SOXR"/>
    <property type="match status" value="1"/>
</dbReference>
<evidence type="ECO:0000256" key="1">
    <source>
        <dbReference type="ARBA" id="ARBA00023125"/>
    </source>
</evidence>
<dbReference type="SMART" id="SM00422">
    <property type="entry name" value="HTH_MERR"/>
    <property type="match status" value="1"/>
</dbReference>
<protein>
    <submittedName>
        <fullName evidence="3">Helix-turn-helix domain-containing protein</fullName>
    </submittedName>
</protein>
<keyword evidence="1" id="KW-0238">DNA-binding</keyword>
<dbReference type="GO" id="GO:0003677">
    <property type="term" value="F:DNA binding"/>
    <property type="evidence" value="ECO:0007669"/>
    <property type="project" value="UniProtKB-KW"/>
</dbReference>
<gene>
    <name evidence="3" type="ORF">HLH34_09535</name>
</gene>
<dbReference type="InterPro" id="IPR009061">
    <property type="entry name" value="DNA-bd_dom_put_sf"/>
</dbReference>
<dbReference type="PROSITE" id="PS50937">
    <property type="entry name" value="HTH_MERR_2"/>
    <property type="match status" value="1"/>
</dbReference>
<dbReference type="Gene3D" id="1.10.1660.10">
    <property type="match status" value="1"/>
</dbReference>
<dbReference type="PANTHER" id="PTHR30204:SF92">
    <property type="entry name" value="HTH-TYPE TRANSCRIPTIONAL REGULATOR ZNTR"/>
    <property type="match status" value="1"/>
</dbReference>
<keyword evidence="4" id="KW-1185">Reference proteome</keyword>
<comment type="caution">
    <text evidence="3">The sequence shown here is derived from an EMBL/GenBank/DDBJ whole genome shotgun (WGS) entry which is preliminary data.</text>
</comment>
<proteinExistence type="predicted"/>
<dbReference type="InterPro" id="IPR047057">
    <property type="entry name" value="MerR_fam"/>
</dbReference>
<evidence type="ECO:0000259" key="2">
    <source>
        <dbReference type="PROSITE" id="PS50937"/>
    </source>
</evidence>
<dbReference type="CDD" id="cd04785">
    <property type="entry name" value="HTH_CadR-PbrR-like"/>
    <property type="match status" value="1"/>
</dbReference>
<feature type="domain" description="HTH merR-type" evidence="2">
    <location>
        <begin position="4"/>
        <end position="73"/>
    </location>
</feature>
<organism evidence="3 4">
    <name type="scientific">Gluconacetobacter azotocaptans</name>
    <dbReference type="NCBI Taxonomy" id="142834"/>
    <lineage>
        <taxon>Bacteria</taxon>
        <taxon>Pseudomonadati</taxon>
        <taxon>Pseudomonadota</taxon>
        <taxon>Alphaproteobacteria</taxon>
        <taxon>Acetobacterales</taxon>
        <taxon>Acetobacteraceae</taxon>
        <taxon>Gluconacetobacter</taxon>
    </lineage>
</organism>
<dbReference type="Proteomes" id="UP000555756">
    <property type="component" value="Unassembled WGS sequence"/>
</dbReference>
<evidence type="ECO:0000313" key="3">
    <source>
        <dbReference type="EMBL" id="MBB2190208.1"/>
    </source>
</evidence>
<dbReference type="PRINTS" id="PR00040">
    <property type="entry name" value="HTHMERR"/>
</dbReference>
<dbReference type="RefSeq" id="WP_183119361.1">
    <property type="nucleotide sequence ID" value="NZ_JABEQF010000006.1"/>
</dbReference>
<dbReference type="EMBL" id="JABEQF010000006">
    <property type="protein sequence ID" value="MBB2190208.1"/>
    <property type="molecule type" value="Genomic_DNA"/>
</dbReference>